<dbReference type="SUPFAM" id="SSF51905">
    <property type="entry name" value="FAD/NAD(P)-binding domain"/>
    <property type="match status" value="3"/>
</dbReference>
<name>A0A8K0QVA1_9PLEO</name>
<evidence type="ECO:0000256" key="1">
    <source>
        <dbReference type="ARBA" id="ARBA00010139"/>
    </source>
</evidence>
<dbReference type="EMBL" id="JAGMVJ010000023">
    <property type="protein sequence ID" value="KAH7072432.1"/>
    <property type="molecule type" value="Genomic_DNA"/>
</dbReference>
<evidence type="ECO:0000256" key="2">
    <source>
        <dbReference type="ARBA" id="ARBA00022630"/>
    </source>
</evidence>
<dbReference type="InterPro" id="IPR036188">
    <property type="entry name" value="FAD/NAD-bd_sf"/>
</dbReference>
<comment type="caution">
    <text evidence="5">The sequence shown here is derived from an EMBL/GenBank/DDBJ whole genome shotgun (WGS) entry which is preliminary data.</text>
</comment>
<dbReference type="PANTHER" id="PTHR42877">
    <property type="entry name" value="L-ORNITHINE N(5)-MONOOXYGENASE-RELATED"/>
    <property type="match status" value="1"/>
</dbReference>
<evidence type="ECO:0000256" key="4">
    <source>
        <dbReference type="ARBA" id="ARBA00023002"/>
    </source>
</evidence>
<evidence type="ECO:0000313" key="6">
    <source>
        <dbReference type="Proteomes" id="UP000813461"/>
    </source>
</evidence>
<keyword evidence="2" id="KW-0285">Flavoprotein</keyword>
<dbReference type="GO" id="GO:0004499">
    <property type="term" value="F:N,N-dimethylaniline monooxygenase activity"/>
    <property type="evidence" value="ECO:0007669"/>
    <property type="project" value="InterPro"/>
</dbReference>
<dbReference type="PANTHER" id="PTHR42877:SF7">
    <property type="entry name" value="FLAVIN-BINDING MONOOXYGENASE-RELATED"/>
    <property type="match status" value="1"/>
</dbReference>
<dbReference type="GO" id="GO:0050661">
    <property type="term" value="F:NADP binding"/>
    <property type="evidence" value="ECO:0007669"/>
    <property type="project" value="InterPro"/>
</dbReference>
<evidence type="ECO:0000256" key="3">
    <source>
        <dbReference type="ARBA" id="ARBA00022827"/>
    </source>
</evidence>
<protein>
    <submittedName>
        <fullName evidence="5">FAD/NAD-P-binding domain-containing protein</fullName>
    </submittedName>
</protein>
<comment type="similarity">
    <text evidence="1">Belongs to the FAD-binding monooxygenase family.</text>
</comment>
<sequence length="560" mass="63563">MGTQRSLKVIFMGMGASGINFAYQLSRRTKGIDLVIYEKNSAVGGTWHENVYDGCACDIPSVCYQFTWHRKPDWSKYYSGSDEIHTYMTDVADKHDLLRFAKLRHEIRRAEWQQASGKWKVTVCGPDGTFDDYADFFINGGGCLNNWRWPEIKGLHDFGGKLMHTARWDREYDLTGKRVLNIGIGSSGVQVIPNIISKVSELHVVARSPVWITEGFAQTWAGIDGGNFAYTEEVKQKFRNDEKHYMAYCKAIESELNMRFKIILNGTPEAAAAKKYSIEEMSRKLNYNPELMDKLIPKNFNIGCRRPTPGNGFLEALTNEKTRVYFGEIPEITATGFKDRDGQEHAVDTIICATGFDTSFKPPFEILYDGKNLQDNFRGDIKGYLGLAYPEVPNYFVFLGAYGPLGHGSTLPMIEHYTDYVLQVLEKARTDNVKRLSVKKSVSEDFTRYADEYLKKTAWSGPCSSWFRNGKVSNKPVLWPGSRIHQLTVLRQPRFEHFDFEYLDGNSCSFLGNGFDVRENDGRDLTWYMGFLEGVDQQPGPFTMGLEDGSGKVSGIKNPC</sequence>
<keyword evidence="4" id="KW-0560">Oxidoreductase</keyword>
<keyword evidence="3" id="KW-0274">FAD</keyword>
<dbReference type="InterPro" id="IPR020946">
    <property type="entry name" value="Flavin_mOase-like"/>
</dbReference>
<proteinExistence type="inferred from homology"/>
<dbReference type="Proteomes" id="UP000813461">
    <property type="component" value="Unassembled WGS sequence"/>
</dbReference>
<reference evidence="5" key="1">
    <citation type="journal article" date="2021" name="Nat. Commun.">
        <title>Genetic determinants of endophytism in the Arabidopsis root mycobiome.</title>
        <authorList>
            <person name="Mesny F."/>
            <person name="Miyauchi S."/>
            <person name="Thiergart T."/>
            <person name="Pickel B."/>
            <person name="Atanasova L."/>
            <person name="Karlsson M."/>
            <person name="Huettel B."/>
            <person name="Barry K.W."/>
            <person name="Haridas S."/>
            <person name="Chen C."/>
            <person name="Bauer D."/>
            <person name="Andreopoulos W."/>
            <person name="Pangilinan J."/>
            <person name="LaButti K."/>
            <person name="Riley R."/>
            <person name="Lipzen A."/>
            <person name="Clum A."/>
            <person name="Drula E."/>
            <person name="Henrissat B."/>
            <person name="Kohler A."/>
            <person name="Grigoriev I.V."/>
            <person name="Martin F.M."/>
            <person name="Hacquard S."/>
        </authorList>
    </citation>
    <scope>NUCLEOTIDE SEQUENCE</scope>
    <source>
        <strain evidence="5">MPI-SDFR-AT-0120</strain>
    </source>
</reference>
<dbReference type="AlphaFoldDB" id="A0A8K0QVA1"/>
<dbReference type="Pfam" id="PF00743">
    <property type="entry name" value="FMO-like"/>
    <property type="match status" value="1"/>
</dbReference>
<dbReference type="OrthoDB" id="74360at2759"/>
<dbReference type="InterPro" id="IPR051209">
    <property type="entry name" value="FAD-bind_Monooxygenase_sf"/>
</dbReference>
<evidence type="ECO:0000313" key="5">
    <source>
        <dbReference type="EMBL" id="KAH7072432.1"/>
    </source>
</evidence>
<dbReference type="Gene3D" id="3.50.50.60">
    <property type="entry name" value="FAD/NAD(P)-binding domain"/>
    <property type="match status" value="2"/>
</dbReference>
<accession>A0A8K0QVA1</accession>
<gene>
    <name evidence="5" type="ORF">FB567DRAFT_611917</name>
</gene>
<dbReference type="GO" id="GO:0050660">
    <property type="term" value="F:flavin adenine dinucleotide binding"/>
    <property type="evidence" value="ECO:0007669"/>
    <property type="project" value="InterPro"/>
</dbReference>
<keyword evidence="6" id="KW-1185">Reference proteome</keyword>
<organism evidence="5 6">
    <name type="scientific">Paraphoma chrysanthemicola</name>
    <dbReference type="NCBI Taxonomy" id="798071"/>
    <lineage>
        <taxon>Eukaryota</taxon>
        <taxon>Fungi</taxon>
        <taxon>Dikarya</taxon>
        <taxon>Ascomycota</taxon>
        <taxon>Pezizomycotina</taxon>
        <taxon>Dothideomycetes</taxon>
        <taxon>Pleosporomycetidae</taxon>
        <taxon>Pleosporales</taxon>
        <taxon>Pleosporineae</taxon>
        <taxon>Phaeosphaeriaceae</taxon>
        <taxon>Paraphoma</taxon>
    </lineage>
</organism>